<dbReference type="InterPro" id="IPR008257">
    <property type="entry name" value="Pept_M19"/>
</dbReference>
<gene>
    <name evidence="1" type="ORF">ACFSKL_05500</name>
</gene>
<dbReference type="InterPro" id="IPR032466">
    <property type="entry name" value="Metal_Hydrolase"/>
</dbReference>
<accession>A0ABW4VJH8</accession>
<dbReference type="EMBL" id="JBHUHR010000015">
    <property type="protein sequence ID" value="MFD2034236.1"/>
    <property type="molecule type" value="Genomic_DNA"/>
</dbReference>
<dbReference type="PANTHER" id="PTHR10443">
    <property type="entry name" value="MICROSOMAL DIPEPTIDASE"/>
    <property type="match status" value="1"/>
</dbReference>
<sequence length="329" mass="36689">MKTPIVDTHCDLLSYLASVPGARADKTEDIACAIPFLKAGNVKMQVLAIFTDVVPSSMDFADKQVAHFEAIQNAFSTDLERADTDFLGNIEDQNKTGILAAIESASGLANETVPIQTAFERLDKIISKTGRLAYISMTHHKENRFGGGNYTEGIGLKDDGKRLLDYMSGKKIAIDLSHTSDLLAEGILNHIDNNSLNVPVIASHSNFRSIWNHKRNLTDEFVKEIILRKGIVGVNFLRAFVDTEDPNGIYEHILYGFEKGAENQICFGADFFYTVGFPDIGRIPFYFPNVENASKYPEVLATLSEKLGHDQLEKLAFKNAQEFFLRTWK</sequence>
<evidence type="ECO:0000313" key="2">
    <source>
        <dbReference type="Proteomes" id="UP001597361"/>
    </source>
</evidence>
<proteinExistence type="predicted"/>
<keyword evidence="2" id="KW-1185">Reference proteome</keyword>
<dbReference type="PROSITE" id="PS51365">
    <property type="entry name" value="RENAL_DIPEPTIDASE_2"/>
    <property type="match status" value="1"/>
</dbReference>
<dbReference type="PANTHER" id="PTHR10443:SF12">
    <property type="entry name" value="DIPEPTIDASE"/>
    <property type="match status" value="1"/>
</dbReference>
<comment type="caution">
    <text evidence="1">The sequence shown here is derived from an EMBL/GenBank/DDBJ whole genome shotgun (WGS) entry which is preliminary data.</text>
</comment>
<dbReference type="Pfam" id="PF01244">
    <property type="entry name" value="Peptidase_M19"/>
    <property type="match status" value="1"/>
</dbReference>
<evidence type="ECO:0000313" key="1">
    <source>
        <dbReference type="EMBL" id="MFD2034236.1"/>
    </source>
</evidence>
<dbReference type="SUPFAM" id="SSF51556">
    <property type="entry name" value="Metallo-dependent hydrolases"/>
    <property type="match status" value="1"/>
</dbReference>
<reference evidence="2" key="1">
    <citation type="journal article" date="2019" name="Int. J. Syst. Evol. Microbiol.">
        <title>The Global Catalogue of Microorganisms (GCM) 10K type strain sequencing project: providing services to taxonomists for standard genome sequencing and annotation.</title>
        <authorList>
            <consortium name="The Broad Institute Genomics Platform"/>
            <consortium name="The Broad Institute Genome Sequencing Center for Infectious Disease"/>
            <person name="Wu L."/>
            <person name="Ma J."/>
        </authorList>
    </citation>
    <scope>NUCLEOTIDE SEQUENCE [LARGE SCALE GENOMIC DNA]</scope>
    <source>
        <strain evidence="2">CGMCC 1.15180</strain>
    </source>
</reference>
<dbReference type="Proteomes" id="UP001597361">
    <property type="component" value="Unassembled WGS sequence"/>
</dbReference>
<dbReference type="RefSeq" id="WP_376884196.1">
    <property type="nucleotide sequence ID" value="NZ_JBHUHR010000015.1"/>
</dbReference>
<name>A0ABW4VJH8_9BACT</name>
<dbReference type="Gene3D" id="3.20.20.140">
    <property type="entry name" value="Metal-dependent hydrolases"/>
    <property type="match status" value="1"/>
</dbReference>
<organism evidence="1 2">
    <name type="scientific">Belliella marina</name>
    <dbReference type="NCBI Taxonomy" id="1644146"/>
    <lineage>
        <taxon>Bacteria</taxon>
        <taxon>Pseudomonadati</taxon>
        <taxon>Bacteroidota</taxon>
        <taxon>Cytophagia</taxon>
        <taxon>Cytophagales</taxon>
        <taxon>Cyclobacteriaceae</taxon>
        <taxon>Belliella</taxon>
    </lineage>
</organism>
<protein>
    <submittedName>
        <fullName evidence="1">Dipeptidase</fullName>
    </submittedName>
</protein>